<name>A0A7N4PSV2_SARHA</name>
<protein>
    <recommendedName>
        <fullName evidence="10">F-box/WD repeat-containing protein 8</fullName>
    </recommendedName>
    <alternativeName>
        <fullName evidence="11">F-box and WD-40 domain-containing protein 8</fullName>
    </alternativeName>
</protein>
<keyword evidence="8" id="KW-0007">Acetylation</keyword>
<dbReference type="Ensembl" id="ENSSHAT00000040864.1">
    <property type="protein sequence ID" value="ENSSHAP00000043113.1"/>
    <property type="gene ID" value="ENSSHAG00000023969.1"/>
</dbReference>
<evidence type="ECO:0000256" key="5">
    <source>
        <dbReference type="ARBA" id="ARBA00022553"/>
    </source>
</evidence>
<dbReference type="GO" id="GO:1990393">
    <property type="term" value="C:3M complex"/>
    <property type="evidence" value="ECO:0007669"/>
    <property type="project" value="Ensembl"/>
</dbReference>
<dbReference type="FunFam" id="2.130.10.10:FF:000308">
    <property type="entry name" value="F-box and WD repeat domain containing 8"/>
    <property type="match status" value="1"/>
</dbReference>
<dbReference type="GO" id="GO:0046627">
    <property type="term" value="P:negative regulation of insulin receptor signaling pathway"/>
    <property type="evidence" value="ECO:0007669"/>
    <property type="project" value="Ensembl"/>
</dbReference>
<comment type="pathway">
    <text evidence="3">Protein modification; protein ubiquitination.</text>
</comment>
<evidence type="ECO:0000256" key="11">
    <source>
        <dbReference type="ARBA" id="ARBA00079847"/>
    </source>
</evidence>
<dbReference type="GO" id="GO:0007030">
    <property type="term" value="P:Golgi organization"/>
    <property type="evidence" value="ECO:0007669"/>
    <property type="project" value="Ensembl"/>
</dbReference>
<keyword evidence="9" id="KW-0333">Golgi apparatus</keyword>
<comment type="subcellular location">
    <subcellularLocation>
        <location evidence="2">Cytoplasm</location>
        <location evidence="2">Perinuclear region</location>
    </subcellularLocation>
    <subcellularLocation>
        <location evidence="1">Golgi apparatus</location>
    </subcellularLocation>
</comment>
<dbReference type="InParanoid" id="A0A7N4PSV2"/>
<feature type="region of interest" description="Disordered" evidence="12">
    <location>
        <begin position="104"/>
        <end position="138"/>
    </location>
</feature>
<dbReference type="RefSeq" id="XP_023352938.2">
    <property type="nucleotide sequence ID" value="XM_023497170.2"/>
</dbReference>
<dbReference type="GO" id="GO:0060716">
    <property type="term" value="P:labyrinthine layer blood vessel development"/>
    <property type="evidence" value="ECO:0007669"/>
    <property type="project" value="Ensembl"/>
</dbReference>
<keyword evidence="4" id="KW-0963">Cytoplasm</keyword>
<evidence type="ECO:0000256" key="7">
    <source>
        <dbReference type="ARBA" id="ARBA00022737"/>
    </source>
</evidence>
<evidence type="ECO:0000256" key="4">
    <source>
        <dbReference type="ARBA" id="ARBA00022490"/>
    </source>
</evidence>
<dbReference type="FunCoup" id="A0A7N4PSV2">
    <property type="interactions" value="1823"/>
</dbReference>
<keyword evidence="15" id="KW-1185">Reference proteome</keyword>
<evidence type="ECO:0000256" key="2">
    <source>
        <dbReference type="ARBA" id="ARBA00004556"/>
    </source>
</evidence>
<feature type="domain" description="F-box" evidence="13">
    <location>
        <begin position="155"/>
        <end position="201"/>
    </location>
</feature>
<keyword evidence="7" id="KW-0677">Repeat</keyword>
<dbReference type="GO" id="GO:0008286">
    <property type="term" value="P:insulin receptor signaling pathway"/>
    <property type="evidence" value="ECO:0007669"/>
    <property type="project" value="Ensembl"/>
</dbReference>
<dbReference type="InterPro" id="IPR001680">
    <property type="entry name" value="WD40_rpt"/>
</dbReference>
<evidence type="ECO:0000313" key="14">
    <source>
        <dbReference type="Ensembl" id="ENSSHAP00000043113.1"/>
    </source>
</evidence>
<keyword evidence="6" id="KW-0853">WD repeat</keyword>
<dbReference type="PANTHER" id="PTHR19855">
    <property type="entry name" value="WD40 REPEAT PROTEIN 12, 37"/>
    <property type="match status" value="1"/>
</dbReference>
<dbReference type="GeneID" id="100920618"/>
<reference evidence="14" key="2">
    <citation type="submission" date="2025-08" db="UniProtKB">
        <authorList>
            <consortium name="Ensembl"/>
        </authorList>
    </citation>
    <scope>IDENTIFICATION</scope>
</reference>
<reference evidence="14 15" key="1">
    <citation type="journal article" date="2011" name="Proc. Natl. Acad. Sci. U.S.A.">
        <title>Genetic diversity and population structure of the endangered marsupial Sarcophilus harrisii (Tasmanian devil).</title>
        <authorList>
            <person name="Miller W."/>
            <person name="Hayes V.M."/>
            <person name="Ratan A."/>
            <person name="Petersen D.C."/>
            <person name="Wittekindt N.E."/>
            <person name="Miller J."/>
            <person name="Walenz B."/>
            <person name="Knight J."/>
            <person name="Qi J."/>
            <person name="Zhao F."/>
            <person name="Wang Q."/>
            <person name="Bedoya-Reina O.C."/>
            <person name="Katiyar N."/>
            <person name="Tomsho L.P."/>
            <person name="Kasson L.M."/>
            <person name="Hardie R.A."/>
            <person name="Woodbridge P."/>
            <person name="Tindall E.A."/>
            <person name="Bertelsen M.F."/>
            <person name="Dixon D."/>
            <person name="Pyecroft S."/>
            <person name="Helgen K.M."/>
            <person name="Lesk A.M."/>
            <person name="Pringle T.H."/>
            <person name="Patterson N."/>
            <person name="Zhang Y."/>
            <person name="Kreiss A."/>
            <person name="Woods G.M."/>
            <person name="Jones M.E."/>
            <person name="Schuster S.C."/>
        </authorList>
    </citation>
    <scope>NUCLEOTIDE SEQUENCE [LARGE SCALE GENOMIC DNA]</scope>
</reference>
<proteinExistence type="predicted"/>
<dbReference type="SUPFAM" id="SSF81383">
    <property type="entry name" value="F-box domain"/>
    <property type="match status" value="1"/>
</dbReference>
<dbReference type="InterPro" id="IPR036047">
    <property type="entry name" value="F-box-like_dom_sf"/>
</dbReference>
<dbReference type="InterPro" id="IPR001810">
    <property type="entry name" value="F-box_dom"/>
</dbReference>
<dbReference type="PANTHER" id="PTHR19855:SF16">
    <property type="entry name" value="F-BOX AND WD REPEAT DOMAIN CONTAINING 8"/>
    <property type="match status" value="1"/>
</dbReference>
<dbReference type="Gene3D" id="2.130.10.10">
    <property type="entry name" value="YVTN repeat-like/Quinoprotein amine dehydrogenase"/>
    <property type="match status" value="2"/>
</dbReference>
<dbReference type="AlphaFoldDB" id="A0A7N4PSV2"/>
<dbReference type="GO" id="GO:0016567">
    <property type="term" value="P:protein ubiquitination"/>
    <property type="evidence" value="ECO:0007669"/>
    <property type="project" value="Ensembl"/>
</dbReference>
<evidence type="ECO:0000313" key="15">
    <source>
        <dbReference type="Proteomes" id="UP000007648"/>
    </source>
</evidence>
<dbReference type="GO" id="GO:0048471">
    <property type="term" value="C:perinuclear region of cytoplasm"/>
    <property type="evidence" value="ECO:0007669"/>
    <property type="project" value="UniProtKB-SubCell"/>
</dbReference>
<evidence type="ECO:0000256" key="6">
    <source>
        <dbReference type="ARBA" id="ARBA00022574"/>
    </source>
</evidence>
<evidence type="ECO:0000256" key="3">
    <source>
        <dbReference type="ARBA" id="ARBA00004906"/>
    </source>
</evidence>
<dbReference type="GO" id="GO:0008283">
    <property type="term" value="P:cell population proliferation"/>
    <property type="evidence" value="ECO:0007669"/>
    <property type="project" value="Ensembl"/>
</dbReference>
<dbReference type="GeneTree" id="ENSGT00390000017221"/>
<evidence type="ECO:0000256" key="12">
    <source>
        <dbReference type="SAM" id="MobiDB-lite"/>
    </source>
</evidence>
<dbReference type="FunFam" id="2.130.10.10:FF:000428">
    <property type="entry name" value="F-box and WD repeat domain containing 8"/>
    <property type="match status" value="1"/>
</dbReference>
<reference evidence="14" key="3">
    <citation type="submission" date="2025-09" db="UniProtKB">
        <authorList>
            <consortium name="Ensembl"/>
        </authorList>
    </citation>
    <scope>IDENTIFICATION</scope>
</reference>
<keyword evidence="5" id="KW-0597">Phosphoprotein</keyword>
<evidence type="ECO:0000256" key="1">
    <source>
        <dbReference type="ARBA" id="ARBA00004555"/>
    </source>
</evidence>
<dbReference type="SMART" id="SM00320">
    <property type="entry name" value="WD40"/>
    <property type="match status" value="5"/>
</dbReference>
<dbReference type="KEGG" id="shr:100920618"/>
<dbReference type="GO" id="GO:0050775">
    <property type="term" value="P:positive regulation of dendrite morphogenesis"/>
    <property type="evidence" value="ECO:0007669"/>
    <property type="project" value="Ensembl"/>
</dbReference>
<accession>A0A7N4PSV2</accession>
<dbReference type="SMART" id="SM00256">
    <property type="entry name" value="FBOX"/>
    <property type="match status" value="1"/>
</dbReference>
<dbReference type="GO" id="GO:0043161">
    <property type="term" value="P:proteasome-mediated ubiquitin-dependent protein catabolic process"/>
    <property type="evidence" value="ECO:0007669"/>
    <property type="project" value="Ensembl"/>
</dbReference>
<dbReference type="InterPro" id="IPR036322">
    <property type="entry name" value="WD40_repeat_dom_sf"/>
</dbReference>
<dbReference type="GO" id="GO:1990756">
    <property type="term" value="F:ubiquitin-like ligase-substrate adaptor activity"/>
    <property type="evidence" value="ECO:0007669"/>
    <property type="project" value="Ensembl"/>
</dbReference>
<evidence type="ECO:0000259" key="13">
    <source>
        <dbReference type="PROSITE" id="PS50181"/>
    </source>
</evidence>
<dbReference type="GO" id="GO:2000059">
    <property type="term" value="P:negative regulation of ubiquitin-dependent protein catabolic process"/>
    <property type="evidence" value="ECO:0007669"/>
    <property type="project" value="Ensembl"/>
</dbReference>
<dbReference type="FunFam" id="1.20.1280.50:FF:000025">
    <property type="entry name" value="F-box and WD repeat domain containing 8"/>
    <property type="match status" value="1"/>
</dbReference>
<dbReference type="GO" id="GO:0031467">
    <property type="term" value="C:Cul7-RING ubiquitin ligase complex"/>
    <property type="evidence" value="ECO:0007669"/>
    <property type="project" value="Ensembl"/>
</dbReference>
<dbReference type="PROSITE" id="PS50181">
    <property type="entry name" value="FBOX"/>
    <property type="match status" value="1"/>
</dbReference>
<organism evidence="14 15">
    <name type="scientific">Sarcophilus harrisii</name>
    <name type="common">Tasmanian devil</name>
    <name type="synonym">Sarcophilus laniarius</name>
    <dbReference type="NCBI Taxonomy" id="9305"/>
    <lineage>
        <taxon>Eukaryota</taxon>
        <taxon>Metazoa</taxon>
        <taxon>Chordata</taxon>
        <taxon>Craniata</taxon>
        <taxon>Vertebrata</taxon>
        <taxon>Euteleostomi</taxon>
        <taxon>Mammalia</taxon>
        <taxon>Metatheria</taxon>
        <taxon>Dasyuromorphia</taxon>
        <taxon>Dasyuridae</taxon>
        <taxon>Sarcophilus</taxon>
    </lineage>
</organism>
<evidence type="ECO:0000256" key="10">
    <source>
        <dbReference type="ARBA" id="ARBA00072496"/>
    </source>
</evidence>
<dbReference type="GO" id="GO:0032436">
    <property type="term" value="P:positive regulation of proteasomal ubiquitin-dependent protein catabolic process"/>
    <property type="evidence" value="ECO:0007669"/>
    <property type="project" value="Ensembl"/>
</dbReference>
<dbReference type="SUPFAM" id="SSF50978">
    <property type="entry name" value="WD40 repeat-like"/>
    <property type="match status" value="1"/>
</dbReference>
<dbReference type="Proteomes" id="UP000007648">
    <property type="component" value="Unassembled WGS sequence"/>
</dbReference>
<dbReference type="GO" id="GO:0005794">
    <property type="term" value="C:Golgi apparatus"/>
    <property type="evidence" value="ECO:0007669"/>
    <property type="project" value="UniProtKB-SubCell"/>
</dbReference>
<dbReference type="OrthoDB" id="190105at2759"/>
<evidence type="ECO:0000256" key="9">
    <source>
        <dbReference type="ARBA" id="ARBA00023034"/>
    </source>
</evidence>
<dbReference type="CTD" id="26259"/>
<evidence type="ECO:0000256" key="8">
    <source>
        <dbReference type="ARBA" id="ARBA00022990"/>
    </source>
</evidence>
<feature type="region of interest" description="Disordered" evidence="12">
    <location>
        <begin position="16"/>
        <end position="60"/>
    </location>
</feature>
<gene>
    <name evidence="14" type="primary">FBXW8</name>
</gene>
<dbReference type="GO" id="GO:0005829">
    <property type="term" value="C:cytosol"/>
    <property type="evidence" value="ECO:0007669"/>
    <property type="project" value="Ensembl"/>
</dbReference>
<dbReference type="CDD" id="cd22134">
    <property type="entry name" value="F-box_FBXW8"/>
    <property type="match status" value="1"/>
</dbReference>
<sequence length="642" mass="71419">MAGAGLEEFRRRWREELAQREGPAKRRLPAGPEWDERRRRRQRGNGEGPAGAAREPEPVSQWGICGAVRAAPEGAPAQPAPAATGYFELAKSLLEGGECPLASPAPWTAGESSCSGRGRDSEVSQVPEAPQPENTGGDRLLEQLIRDLNEINEIPFFDIQLPYELALKIFQYLGRTELGRCAQVSRMWKVLAEDEVLWYRLCQQEGYLPDTSISDCSCWKLVFQESRAKEHTLRTNWKNRNGAVSQLQYEFGNVLCDVHSCDGVVIAGYTSGDVRLWDTRTWDFTAPILEPMHGAAEPGSQPHVSFVRINNSLAVAAYEDGTVNVWSLMIGRDPVHCYQHNLKIQALALSLEGATIATASGSEVRVECPNDKGYWETAAHFEIQKLVNFLHLIPDTGRHPVAVAATEDVVYLLKAENPSRVLHSVYGQPVTCLDVSSKEAAFGVKSLGWMNEGNKILLYSLQTSQCLTTLGSSLGDFTCVNLRNSPPHLLVTGNKDRRVRVYDLRSSTSSCSLYAHQLGVSAVQMDDWKIVSGGEEGLVCVWDQRMGNKLWEMHARHPVRHIWFNTHSLITANIPDEKSPRGASILDDDLTAHRRHRGIIYAYEFSMDQLALESILPICRSSYDEVAGYNYNIGLAVPYDNI</sequence>
<dbReference type="GO" id="GO:0019005">
    <property type="term" value="C:SCF ubiquitin ligase complex"/>
    <property type="evidence" value="ECO:0007669"/>
    <property type="project" value="Ensembl"/>
</dbReference>
<dbReference type="Gene3D" id="1.20.1280.50">
    <property type="match status" value="1"/>
</dbReference>
<dbReference type="GO" id="GO:0045727">
    <property type="term" value="P:positive regulation of translation"/>
    <property type="evidence" value="ECO:0007669"/>
    <property type="project" value="Ensembl"/>
</dbReference>
<dbReference type="Pfam" id="PF12937">
    <property type="entry name" value="F-box-like"/>
    <property type="match status" value="1"/>
</dbReference>
<dbReference type="InterPro" id="IPR015943">
    <property type="entry name" value="WD40/YVTN_repeat-like_dom_sf"/>
</dbReference>